<dbReference type="PATRIC" id="fig|1367847.3.peg.2391"/>
<sequence>MPLAGTPAPDSVPGALAFRGTVLGAAHAGSGPRYGIVAIRLLAPAVNTSRPVLQWVNDLATSWNAPCILFELNAWTARYALSDGGQEATQAAYAIGSWQVVEFWITPEALGTAVAGGPSSTVARAAPIPATTGLMLGGGTSFGGPDNPADFDLAGLFLCDGVPTSDQRARLRAWARAQIPEVT</sequence>
<protein>
    <submittedName>
        <fullName evidence="1">Uncharacterized protein</fullName>
    </submittedName>
</protein>
<organism evidence="1 2">
    <name type="scientific">Paracoccus aminophilus JCM 7686</name>
    <dbReference type="NCBI Taxonomy" id="1367847"/>
    <lineage>
        <taxon>Bacteria</taxon>
        <taxon>Pseudomonadati</taxon>
        <taxon>Pseudomonadota</taxon>
        <taxon>Alphaproteobacteria</taxon>
        <taxon>Rhodobacterales</taxon>
        <taxon>Paracoccaceae</taxon>
        <taxon>Paracoccus</taxon>
    </lineage>
</organism>
<dbReference type="AlphaFoldDB" id="S5Y181"/>
<dbReference type="EMBL" id="CP006650">
    <property type="protein sequence ID" value="AGT09460.1"/>
    <property type="molecule type" value="Genomic_DNA"/>
</dbReference>
<dbReference type="Proteomes" id="UP000015480">
    <property type="component" value="Chromosome"/>
</dbReference>
<reference evidence="1 2" key="1">
    <citation type="journal article" date="2014" name="BMC Genomics">
        <title>Architecture and functions of a multipartite genome of the methylotrophic bacterium Paracoccus aminophilus JCM 7686, containing primary and secondary chromids.</title>
        <authorList>
            <person name="Dziewit L."/>
            <person name="Czarnecki J."/>
            <person name="Wibberg D."/>
            <person name="Radlinska M."/>
            <person name="Mrozek P."/>
            <person name="Szymczak M."/>
            <person name="Schluter A."/>
            <person name="Puhler A."/>
            <person name="Bartosik D."/>
        </authorList>
    </citation>
    <scope>NUCLEOTIDE SEQUENCE [LARGE SCALE GENOMIC DNA]</scope>
    <source>
        <strain evidence="1">JCM 7686</strain>
    </source>
</reference>
<gene>
    <name evidence="1" type="ORF">JCM7686_2392</name>
</gene>
<evidence type="ECO:0000313" key="2">
    <source>
        <dbReference type="Proteomes" id="UP000015480"/>
    </source>
</evidence>
<name>S5Y181_PARAH</name>
<evidence type="ECO:0000313" key="1">
    <source>
        <dbReference type="EMBL" id="AGT09460.1"/>
    </source>
</evidence>
<dbReference type="RefSeq" id="WP_020951098.1">
    <property type="nucleotide sequence ID" value="NC_022041.1"/>
</dbReference>
<dbReference type="KEGG" id="pami:JCM7686_2392"/>
<accession>S5Y181</accession>
<dbReference type="HOGENOM" id="CLU_1473851_0_0_5"/>
<proteinExistence type="predicted"/>
<keyword evidence="2" id="KW-1185">Reference proteome</keyword>
<dbReference type="STRING" id="1367847.JCM7686_2392"/>